<name>A0A1I2HXM7_9GAMM</name>
<keyword evidence="3" id="KW-0732">Signal</keyword>
<dbReference type="GO" id="GO:0033897">
    <property type="term" value="F:ribonuclease T2 activity"/>
    <property type="evidence" value="ECO:0007669"/>
    <property type="project" value="InterPro"/>
</dbReference>
<evidence type="ECO:0000256" key="3">
    <source>
        <dbReference type="SAM" id="SignalP"/>
    </source>
</evidence>
<dbReference type="InterPro" id="IPR036430">
    <property type="entry name" value="RNase_T2-like_sf"/>
</dbReference>
<dbReference type="PROSITE" id="PS00530">
    <property type="entry name" value="RNASE_T2_1"/>
    <property type="match status" value="1"/>
</dbReference>
<dbReference type="STRING" id="1076937.SAMN04488120_102217"/>
<dbReference type="OrthoDB" id="4720638at2"/>
<feature type="signal peptide" evidence="3">
    <location>
        <begin position="1"/>
        <end position="21"/>
    </location>
</feature>
<proteinExistence type="inferred from homology"/>
<protein>
    <submittedName>
        <fullName evidence="5">Ribonuclease T2</fullName>
    </submittedName>
</protein>
<dbReference type="EMBL" id="FOOC01000002">
    <property type="protein sequence ID" value="SFF33081.1"/>
    <property type="molecule type" value="Genomic_DNA"/>
</dbReference>
<dbReference type="GO" id="GO:0005524">
    <property type="term" value="F:ATP binding"/>
    <property type="evidence" value="ECO:0007669"/>
    <property type="project" value="InterPro"/>
</dbReference>
<reference evidence="5 6" key="1">
    <citation type="submission" date="2016-10" db="EMBL/GenBank/DDBJ databases">
        <authorList>
            <person name="de Groot N.N."/>
        </authorList>
    </citation>
    <scope>NUCLEOTIDE SEQUENCE [LARGE SCALE GENOMIC DNA]</scope>
    <source>
        <strain evidence="5 6">DSM 23609</strain>
    </source>
</reference>
<dbReference type="PANTHER" id="PTHR11240">
    <property type="entry name" value="RIBONUCLEASE T2"/>
    <property type="match status" value="1"/>
</dbReference>
<dbReference type="AlphaFoldDB" id="A0A1I2HXM7"/>
<dbReference type="Gene3D" id="3.90.730.10">
    <property type="entry name" value="Ribonuclease T2-like"/>
    <property type="match status" value="1"/>
</dbReference>
<gene>
    <name evidence="5" type="ORF">SAMN04488120_102217</name>
</gene>
<evidence type="ECO:0000256" key="1">
    <source>
        <dbReference type="ARBA" id="ARBA00007469"/>
    </source>
</evidence>
<dbReference type="Proteomes" id="UP000199771">
    <property type="component" value="Unassembled WGS sequence"/>
</dbReference>
<comment type="similarity">
    <text evidence="1 2">Belongs to the RNase T2 family.</text>
</comment>
<feature type="domain" description="Carbamoyl phosphate synthase ATP-binding" evidence="4">
    <location>
        <begin position="151"/>
        <end position="158"/>
    </location>
</feature>
<dbReference type="PANTHER" id="PTHR11240:SF22">
    <property type="entry name" value="RIBONUCLEASE T2"/>
    <property type="match status" value="1"/>
</dbReference>
<evidence type="ECO:0000256" key="2">
    <source>
        <dbReference type="RuleBase" id="RU004328"/>
    </source>
</evidence>
<dbReference type="SUPFAM" id="SSF55895">
    <property type="entry name" value="Ribonuclease Rh-like"/>
    <property type="match status" value="1"/>
</dbReference>
<dbReference type="GO" id="GO:0006401">
    <property type="term" value="P:RNA catabolic process"/>
    <property type="evidence" value="ECO:0007669"/>
    <property type="project" value="TreeGrafter"/>
</dbReference>
<dbReference type="Pfam" id="PF00445">
    <property type="entry name" value="Ribonuclease_T2"/>
    <property type="match status" value="1"/>
</dbReference>
<keyword evidence="6" id="KW-1185">Reference proteome</keyword>
<organism evidence="5 6">
    <name type="scientific">Fontimonas thermophila</name>
    <dbReference type="NCBI Taxonomy" id="1076937"/>
    <lineage>
        <taxon>Bacteria</taxon>
        <taxon>Pseudomonadati</taxon>
        <taxon>Pseudomonadota</taxon>
        <taxon>Gammaproteobacteria</taxon>
        <taxon>Nevskiales</taxon>
        <taxon>Nevskiaceae</taxon>
        <taxon>Fontimonas</taxon>
    </lineage>
</organism>
<sequence>MKTWVGIGLAVLCALGAPVHAADRPGEFDYWILALSWSPQFCRSEPAAEQCTYAHGFIVHGLWPQHEQGYPDYCGERSRVPKELIERMLPLMPSTELIQRQWRKHGSCSGLPMQEYFLNVERAWRLVSIPPMLRAPTERIETSVDAIERAFIEVNPRLQPDGIAVQCRGSWLSEIRICLDRDFQLRRCGADVEDRCRSSVQIRPVPGQLVERP</sequence>
<dbReference type="PROSITE" id="PS00867">
    <property type="entry name" value="CPSASE_2"/>
    <property type="match status" value="1"/>
</dbReference>
<accession>A0A1I2HXM7</accession>
<dbReference type="InterPro" id="IPR018188">
    <property type="entry name" value="RNase_T2_His_AS_1"/>
</dbReference>
<dbReference type="CDD" id="cd01062">
    <property type="entry name" value="RNase_T2_prok"/>
    <property type="match status" value="1"/>
</dbReference>
<evidence type="ECO:0000313" key="6">
    <source>
        <dbReference type="Proteomes" id="UP000199771"/>
    </source>
</evidence>
<dbReference type="GO" id="GO:0003723">
    <property type="term" value="F:RNA binding"/>
    <property type="evidence" value="ECO:0007669"/>
    <property type="project" value="InterPro"/>
</dbReference>
<dbReference type="InterPro" id="IPR039378">
    <property type="entry name" value="RNase_T2_prok"/>
</dbReference>
<evidence type="ECO:0000313" key="5">
    <source>
        <dbReference type="EMBL" id="SFF33081.1"/>
    </source>
</evidence>
<dbReference type="RefSeq" id="WP_159431053.1">
    <property type="nucleotide sequence ID" value="NZ_FOOC01000002.1"/>
</dbReference>
<evidence type="ECO:0000259" key="4">
    <source>
        <dbReference type="PROSITE" id="PS00867"/>
    </source>
</evidence>
<feature type="chain" id="PRO_5011784575" evidence="3">
    <location>
        <begin position="22"/>
        <end position="213"/>
    </location>
</feature>
<dbReference type="InterPro" id="IPR005479">
    <property type="entry name" value="CPAse_ATP-bd"/>
</dbReference>
<dbReference type="InterPro" id="IPR001568">
    <property type="entry name" value="RNase_T2-like"/>
</dbReference>